<gene>
    <name evidence="2" type="ORF">TRSC58_03394</name>
</gene>
<keyword evidence="1" id="KW-1133">Transmembrane helix</keyword>
<dbReference type="OrthoDB" id="270291at2759"/>
<accession>A0A061J3I3</accession>
<name>A0A061J3I3_TRYRA</name>
<dbReference type="Proteomes" id="UP000031737">
    <property type="component" value="Unassembled WGS sequence"/>
</dbReference>
<feature type="transmembrane region" description="Helical" evidence="1">
    <location>
        <begin position="183"/>
        <end position="201"/>
    </location>
</feature>
<organism evidence="2 3">
    <name type="scientific">Trypanosoma rangeli SC58</name>
    <dbReference type="NCBI Taxonomy" id="429131"/>
    <lineage>
        <taxon>Eukaryota</taxon>
        <taxon>Discoba</taxon>
        <taxon>Euglenozoa</taxon>
        <taxon>Kinetoplastea</taxon>
        <taxon>Metakinetoplastina</taxon>
        <taxon>Trypanosomatida</taxon>
        <taxon>Trypanosomatidae</taxon>
        <taxon>Trypanosoma</taxon>
        <taxon>Herpetosoma</taxon>
    </lineage>
</organism>
<dbReference type="VEuPathDB" id="TriTrypDB:TRSC58_03394"/>
<dbReference type="EMBL" id="AUPL01003394">
    <property type="protein sequence ID" value="ESL08895.1"/>
    <property type="molecule type" value="Genomic_DNA"/>
</dbReference>
<feature type="transmembrane region" description="Helical" evidence="1">
    <location>
        <begin position="156"/>
        <end position="176"/>
    </location>
</feature>
<feature type="transmembrane region" description="Helical" evidence="1">
    <location>
        <begin position="114"/>
        <end position="136"/>
    </location>
</feature>
<protein>
    <submittedName>
        <fullName evidence="2">Uncharacterized protein</fullName>
    </submittedName>
</protein>
<sequence length="237" mass="25970">MISESDWRVVGKYRWRSISQRYAHLEEQSLYDDAGAPENIPIIFYDTRQEGGKMLAPLYVARKVLVPQASSKKAKVISGCTQPQDTTPVMPLDPSVNCGTSPIASLSRHPEKSALVVGTTLPVPLHTIFLVLITILLGDIAVTAAGMTTTSTSSSMTAICCLATLGPDIISIGLILNRGRSSAFAAIHVVLWPCILILFILPFISKLFIVHIIFSVILLLFLVRFRVGTYTTFFTFQ</sequence>
<dbReference type="AlphaFoldDB" id="A0A061J3I3"/>
<keyword evidence="3" id="KW-1185">Reference proteome</keyword>
<comment type="caution">
    <text evidence="2">The sequence shown here is derived from an EMBL/GenBank/DDBJ whole genome shotgun (WGS) entry which is preliminary data.</text>
</comment>
<evidence type="ECO:0000313" key="3">
    <source>
        <dbReference type="Proteomes" id="UP000031737"/>
    </source>
</evidence>
<keyword evidence="1" id="KW-0472">Membrane</keyword>
<proteinExistence type="predicted"/>
<keyword evidence="1" id="KW-0812">Transmembrane</keyword>
<evidence type="ECO:0000313" key="2">
    <source>
        <dbReference type="EMBL" id="ESL08895.1"/>
    </source>
</evidence>
<feature type="transmembrane region" description="Helical" evidence="1">
    <location>
        <begin position="207"/>
        <end position="227"/>
    </location>
</feature>
<evidence type="ECO:0000256" key="1">
    <source>
        <dbReference type="SAM" id="Phobius"/>
    </source>
</evidence>
<reference evidence="2 3" key="1">
    <citation type="submission" date="2013-07" db="EMBL/GenBank/DDBJ databases">
        <authorList>
            <person name="Stoco P.H."/>
            <person name="Wagner G."/>
            <person name="Gerber A."/>
            <person name="Zaha A."/>
            <person name="Thompson C."/>
            <person name="Bartholomeu D.C."/>
            <person name="Luckemeyer D.D."/>
            <person name="Bahia D."/>
            <person name="Loreto E."/>
            <person name="Prestes E.B."/>
            <person name="Lima F.M."/>
            <person name="Rodrigues-Luiz G."/>
            <person name="Vallejo G.A."/>
            <person name="Filho J.F."/>
            <person name="Monteiro K.M."/>
            <person name="Tyler K.M."/>
            <person name="de Almeida L.G."/>
            <person name="Ortiz M.F."/>
            <person name="Siervo M.A."/>
            <person name="de Moraes M.H."/>
            <person name="Cunha O.L."/>
            <person name="Mendonca-Neto R."/>
            <person name="Silva R."/>
            <person name="Teixeira S.M."/>
            <person name="Murta S.M."/>
            <person name="Sincero T.C."/>
            <person name="Mendes T.A."/>
            <person name="Urmenyi T.P."/>
            <person name="Silva V.G."/>
            <person name="da Rocha W.D."/>
            <person name="Andersson B."/>
            <person name="Romanha A.J."/>
            <person name="Steindel M."/>
            <person name="de Vasconcelos A.T."/>
            <person name="Grisard E.C."/>
        </authorList>
    </citation>
    <scope>NUCLEOTIDE SEQUENCE [LARGE SCALE GENOMIC DNA]</scope>
    <source>
        <strain evidence="2 3">SC58</strain>
    </source>
</reference>